<dbReference type="PANTHER" id="PTHR43574">
    <property type="entry name" value="EPIMERASE-RELATED"/>
    <property type="match status" value="1"/>
</dbReference>
<sequence length="334" mass="37541">MKFLVTGAAGFIGFHVSQRLLAAGHTVVGIDNMNDYYDVNLKQARLELLDSPLFSFSRLDIADRVGMEKLFADEKFDRVIHLAAQAGVRYSLENPHAYADANLMGFLNILEGCRHTNVQHLVYASSSSVYGLNRKMPFSTDDSVDHPVSLYAATKKANELMAHTYAHLYGIPTTGLRFFTVYGPWGRPDMALFKFTKAMLEGKSIDVYNYGKMKRDFTYIDDIVEAVVRVQETIPQPDPEWTVEAGSPATSSAPYRVYNIGNSSPVELMDYITALEEAMGMEAKKNMMPMQPGDVLETSAETRPLYNLVGFRPQTPVKQGVKNFVEWYKAYYKS</sequence>
<dbReference type="OrthoDB" id="9803010at2"/>
<dbReference type="RefSeq" id="WP_015706039.1">
    <property type="nucleotide sequence ID" value="NC_015663.1"/>
</dbReference>
<evidence type="ECO:0000256" key="1">
    <source>
        <dbReference type="ARBA" id="ARBA00023027"/>
    </source>
</evidence>
<gene>
    <name evidence="3" type="ordered locus">EAE_23435</name>
</gene>
<dbReference type="InterPro" id="IPR036291">
    <property type="entry name" value="NAD(P)-bd_dom_sf"/>
</dbReference>
<dbReference type="GeneID" id="93312858"/>
<accession>A0A0H3FYH7</accession>
<dbReference type="eggNOG" id="COG0451">
    <property type="taxonomic scope" value="Bacteria"/>
</dbReference>
<dbReference type="InterPro" id="IPR001509">
    <property type="entry name" value="Epimerase_deHydtase"/>
</dbReference>
<evidence type="ECO:0000259" key="2">
    <source>
        <dbReference type="Pfam" id="PF01370"/>
    </source>
</evidence>
<dbReference type="Gene3D" id="3.40.50.720">
    <property type="entry name" value="NAD(P)-binding Rossmann-like Domain"/>
    <property type="match status" value="1"/>
</dbReference>
<dbReference type="EMBL" id="CP002824">
    <property type="protein sequence ID" value="AEG99586.1"/>
    <property type="molecule type" value="Genomic_DNA"/>
</dbReference>
<dbReference type="HOGENOM" id="CLU_007383_1_7_6"/>
<dbReference type="PRINTS" id="PR01713">
    <property type="entry name" value="NUCEPIMERASE"/>
</dbReference>
<dbReference type="KEGG" id="eae:EAE_23435"/>
<keyword evidence="1" id="KW-0520">NAD</keyword>
<evidence type="ECO:0000313" key="3">
    <source>
        <dbReference type="EMBL" id="AEG99586.1"/>
    </source>
</evidence>
<dbReference type="PATRIC" id="fig|1028307.3.peg.4643"/>
<name>A0A0H3FYH7_KLEAK</name>
<dbReference type="SUPFAM" id="SSF51735">
    <property type="entry name" value="NAD(P)-binding Rossmann-fold domains"/>
    <property type="match status" value="1"/>
</dbReference>
<feature type="domain" description="NAD-dependent epimerase/dehydratase" evidence="2">
    <location>
        <begin position="4"/>
        <end position="233"/>
    </location>
</feature>
<organism evidence="3 4">
    <name type="scientific">Klebsiella aerogenes (strain ATCC 13048 / DSM 30053 / CCUG 1429 / JCM 1235 / KCTC 2190 / NBRC 13534 / NCIMB 10102 / NCTC 10006 / CDC 819-56)</name>
    <name type="common">Enterobacter aerogenes</name>
    <dbReference type="NCBI Taxonomy" id="1028307"/>
    <lineage>
        <taxon>Bacteria</taxon>
        <taxon>Pseudomonadati</taxon>
        <taxon>Pseudomonadota</taxon>
        <taxon>Gammaproteobacteria</taxon>
        <taxon>Enterobacterales</taxon>
        <taxon>Enterobacteriaceae</taxon>
        <taxon>Klebsiella/Raoultella group</taxon>
        <taxon>Klebsiella</taxon>
    </lineage>
</organism>
<dbReference type="CDD" id="cd05253">
    <property type="entry name" value="UDP_GE_SDE_e"/>
    <property type="match status" value="1"/>
</dbReference>
<reference evidence="3 4" key="1">
    <citation type="journal article" date="2012" name="J. Bacteriol.">
        <title>Complete genome sequence of Enterobacter aerogenes KCTC 2190.</title>
        <authorList>
            <person name="Shin S.H."/>
            <person name="Kim S."/>
            <person name="Kim J.Y."/>
            <person name="Lee S."/>
            <person name="Um Y."/>
            <person name="Oh M.K."/>
            <person name="Kim Y.R."/>
            <person name="Lee J."/>
            <person name="Yang K.S."/>
        </authorList>
    </citation>
    <scope>NUCLEOTIDE SEQUENCE [LARGE SCALE GENOMIC DNA]</scope>
    <source>
        <strain evidence="3 4">KCTC 2190</strain>
    </source>
</reference>
<dbReference type="AlphaFoldDB" id="A0A0H3FYH7"/>
<dbReference type="Pfam" id="PF01370">
    <property type="entry name" value="Epimerase"/>
    <property type="match status" value="1"/>
</dbReference>
<evidence type="ECO:0000313" key="4">
    <source>
        <dbReference type="Proteomes" id="UP000008881"/>
    </source>
</evidence>
<keyword evidence="4" id="KW-1185">Reference proteome</keyword>
<protein>
    <submittedName>
        <fullName evidence="3">Uridine diphosphate galacturonate 4-epimerase</fullName>
    </submittedName>
</protein>
<proteinExistence type="predicted"/>
<dbReference type="Proteomes" id="UP000008881">
    <property type="component" value="Chromosome"/>
</dbReference>